<dbReference type="STRING" id="1797517.A3F61_01315"/>
<protein>
    <submittedName>
        <fullName evidence="1">Uncharacterized protein</fullName>
    </submittedName>
</protein>
<name>A0A1G1VAL7_9BACT</name>
<accession>A0A1G1VAL7</accession>
<evidence type="ECO:0000313" key="2">
    <source>
        <dbReference type="Proteomes" id="UP000178272"/>
    </source>
</evidence>
<proteinExistence type="predicted"/>
<sequence>MWKIKNFSPQEFFVVKIMLNREILPTSYIFDIANRSMWRHDRLPCSVDHVRLYSIKPDSGERVDKKIPPKNRRVLVVLNSQEKLTEIYYSKNPAHSHKDLEEWARRWTEPDCIYLKGAIVSRETIDERNKNKHDVFVYENRVLGYQTIREIITIMRADLLIFREAPVVDGITIDVHLQQVSDRLGIEAERVSQLAPRLVKIEALMNGV</sequence>
<gene>
    <name evidence="1" type="ORF">A3F61_01315</name>
</gene>
<dbReference type="EMBL" id="MHCA01000012">
    <property type="protein sequence ID" value="OGY12439.1"/>
    <property type="molecule type" value="Genomic_DNA"/>
</dbReference>
<dbReference type="AlphaFoldDB" id="A0A1G1VAL7"/>
<comment type="caution">
    <text evidence="1">The sequence shown here is derived from an EMBL/GenBank/DDBJ whole genome shotgun (WGS) entry which is preliminary data.</text>
</comment>
<organism evidence="1 2">
    <name type="scientific">Candidatus Blackburnbacteria bacterium RIFCSPHIGHO2_12_FULL_41_13b</name>
    <dbReference type="NCBI Taxonomy" id="1797517"/>
    <lineage>
        <taxon>Bacteria</taxon>
        <taxon>Candidatus Blackburniibacteriota</taxon>
    </lineage>
</organism>
<reference evidence="1 2" key="1">
    <citation type="journal article" date="2016" name="Nat. Commun.">
        <title>Thousands of microbial genomes shed light on interconnected biogeochemical processes in an aquifer system.</title>
        <authorList>
            <person name="Anantharaman K."/>
            <person name="Brown C.T."/>
            <person name="Hug L.A."/>
            <person name="Sharon I."/>
            <person name="Castelle C.J."/>
            <person name="Probst A.J."/>
            <person name="Thomas B.C."/>
            <person name="Singh A."/>
            <person name="Wilkins M.J."/>
            <person name="Karaoz U."/>
            <person name="Brodie E.L."/>
            <person name="Williams K.H."/>
            <person name="Hubbard S.S."/>
            <person name="Banfield J.F."/>
        </authorList>
    </citation>
    <scope>NUCLEOTIDE SEQUENCE [LARGE SCALE GENOMIC DNA]</scope>
</reference>
<evidence type="ECO:0000313" key="1">
    <source>
        <dbReference type="EMBL" id="OGY12439.1"/>
    </source>
</evidence>
<dbReference type="Proteomes" id="UP000178272">
    <property type="component" value="Unassembled WGS sequence"/>
</dbReference>